<accession>A0A1M4SDB7</accession>
<dbReference type="STRING" id="1346286.SAMN05444362_10124"/>
<organism evidence="1 2">
    <name type="scientific">Dysgonomonas macrotermitis</name>
    <dbReference type="NCBI Taxonomy" id="1346286"/>
    <lineage>
        <taxon>Bacteria</taxon>
        <taxon>Pseudomonadati</taxon>
        <taxon>Bacteroidota</taxon>
        <taxon>Bacteroidia</taxon>
        <taxon>Bacteroidales</taxon>
        <taxon>Dysgonomonadaceae</taxon>
        <taxon>Dysgonomonas</taxon>
    </lineage>
</organism>
<reference evidence="2" key="1">
    <citation type="submission" date="2016-11" db="EMBL/GenBank/DDBJ databases">
        <authorList>
            <person name="Varghese N."/>
            <person name="Submissions S."/>
        </authorList>
    </citation>
    <scope>NUCLEOTIDE SEQUENCE [LARGE SCALE GENOMIC DNA]</scope>
    <source>
        <strain evidence="2">DSM 27370</strain>
    </source>
</reference>
<dbReference type="OrthoDB" id="999707at2"/>
<name>A0A1M4SDB7_9BACT</name>
<sequence length="206" mass="23498">MKKVVETITIEKLEGGAFNVVQGDRYSDQLGWDEMLGLVSALTIAKDPNCLHWMKTKEEHEQHLASIRNMPSEVEFEDILVPEGIGIYMVNPNIIKSSYGDGLFIKFGESQFLGIYEGKWIVNNPIDTKKFINPIQCKLIPCSQDELKAGDTALCYSTNKDFSDIENYMKVLKDRASDFVWIEGEDISICREFDDSDYTFYKVVPV</sequence>
<dbReference type="Proteomes" id="UP000184480">
    <property type="component" value="Unassembled WGS sequence"/>
</dbReference>
<keyword evidence="2" id="KW-1185">Reference proteome</keyword>
<evidence type="ECO:0000313" key="1">
    <source>
        <dbReference type="EMBL" id="SHE30017.1"/>
    </source>
</evidence>
<protein>
    <submittedName>
        <fullName evidence="1">Uncharacterized protein</fullName>
    </submittedName>
</protein>
<dbReference type="EMBL" id="FQUC01000001">
    <property type="protein sequence ID" value="SHE30017.1"/>
    <property type="molecule type" value="Genomic_DNA"/>
</dbReference>
<proteinExistence type="predicted"/>
<gene>
    <name evidence="1" type="ORF">SAMN05444362_10124</name>
</gene>
<dbReference type="RefSeq" id="WP_062175157.1">
    <property type="nucleotide sequence ID" value="NZ_BBXL01000001.1"/>
</dbReference>
<dbReference type="AlphaFoldDB" id="A0A1M4SDB7"/>
<evidence type="ECO:0000313" key="2">
    <source>
        <dbReference type="Proteomes" id="UP000184480"/>
    </source>
</evidence>